<keyword evidence="2" id="KW-1185">Reference proteome</keyword>
<accession>A0A2V5LE43</accession>
<evidence type="ECO:0000313" key="1">
    <source>
        <dbReference type="EMBL" id="PYI69778.1"/>
    </source>
</evidence>
<comment type="caution">
    <text evidence="1">The sequence shown here is derived from an EMBL/GenBank/DDBJ whole genome shotgun (WGS) entry which is preliminary data.</text>
</comment>
<dbReference type="AlphaFoldDB" id="A0A2V5LE43"/>
<dbReference type="EMBL" id="QJVD01000001">
    <property type="protein sequence ID" value="PYI69778.1"/>
    <property type="molecule type" value="Genomic_DNA"/>
</dbReference>
<protein>
    <recommendedName>
        <fullName evidence="3">Asp23/Gls24 family envelope stress response protein</fullName>
    </recommendedName>
</protein>
<proteinExistence type="predicted"/>
<dbReference type="RefSeq" id="WP_110499201.1">
    <property type="nucleotide sequence ID" value="NZ_QJVD01000001.1"/>
</dbReference>
<organism evidence="1 2">
    <name type="scientific">Arthrobacter livingstonensis</name>
    <dbReference type="NCBI Taxonomy" id="670078"/>
    <lineage>
        <taxon>Bacteria</taxon>
        <taxon>Bacillati</taxon>
        <taxon>Actinomycetota</taxon>
        <taxon>Actinomycetes</taxon>
        <taxon>Micrococcales</taxon>
        <taxon>Micrococcaceae</taxon>
        <taxon>Arthrobacter</taxon>
    </lineage>
</organism>
<name>A0A2V5LE43_9MICC</name>
<reference evidence="1 2" key="1">
    <citation type="submission" date="2018-05" db="EMBL/GenBank/DDBJ databases">
        <title>Genetic diversity of glacier-inhabiting Cryobacterium bacteria in China and description of Cryobacterium mengkeensis sp. nov. and Arthrobacter glacialis sp. nov.</title>
        <authorList>
            <person name="Liu Q."/>
            <person name="Xin Y.-H."/>
        </authorList>
    </citation>
    <scope>NUCLEOTIDE SEQUENCE [LARGE SCALE GENOMIC DNA]</scope>
    <source>
        <strain evidence="1 2">LI2</strain>
    </source>
</reference>
<dbReference type="Proteomes" id="UP000247832">
    <property type="component" value="Unassembled WGS sequence"/>
</dbReference>
<gene>
    <name evidence="1" type="ORF">CVV68_01330</name>
</gene>
<dbReference type="OrthoDB" id="4945940at2"/>
<evidence type="ECO:0000313" key="2">
    <source>
        <dbReference type="Proteomes" id="UP000247832"/>
    </source>
</evidence>
<evidence type="ECO:0008006" key="3">
    <source>
        <dbReference type="Google" id="ProtNLM"/>
    </source>
</evidence>
<sequence>MSDPYLPGSLINSQLIASLAARTALETPGVLRLEPTLEGFLARLGPAALRSLRHPGSQDGSYRHDGVTATINDGTARVDLDIATDIAYTALTVAEAVQQRIHENISHTGLTPGRIHIHILSIEPRPE</sequence>